<dbReference type="CDD" id="cd00200">
    <property type="entry name" value="WD40"/>
    <property type="match status" value="1"/>
</dbReference>
<feature type="repeat" description="WD" evidence="4">
    <location>
        <begin position="70"/>
        <end position="111"/>
    </location>
</feature>
<dbReference type="PRINTS" id="PR00320">
    <property type="entry name" value="GPROTEINBRPT"/>
</dbReference>
<organism evidence="6 7">
    <name type="scientific">Paratrimastix pyriformis</name>
    <dbReference type="NCBI Taxonomy" id="342808"/>
    <lineage>
        <taxon>Eukaryota</taxon>
        <taxon>Metamonada</taxon>
        <taxon>Preaxostyla</taxon>
        <taxon>Paratrimastigidae</taxon>
        <taxon>Paratrimastix</taxon>
    </lineage>
</organism>
<keyword evidence="2 4" id="KW-0853">WD repeat</keyword>
<name>A0ABQ8UTC4_9EUKA</name>
<dbReference type="InterPro" id="IPR019775">
    <property type="entry name" value="WD40_repeat_CS"/>
</dbReference>
<feature type="compositionally biased region" description="Low complexity" evidence="5">
    <location>
        <begin position="356"/>
        <end position="378"/>
    </location>
</feature>
<dbReference type="InterPro" id="IPR020472">
    <property type="entry name" value="WD40_PAC1"/>
</dbReference>
<dbReference type="SMART" id="SM00320">
    <property type="entry name" value="WD40"/>
    <property type="match status" value="6"/>
</dbReference>
<gene>
    <name evidence="6" type="ORF">PAPYR_3252</name>
</gene>
<dbReference type="InterPro" id="IPR015943">
    <property type="entry name" value="WD40/YVTN_repeat-like_dom_sf"/>
</dbReference>
<dbReference type="PROSITE" id="PS50294">
    <property type="entry name" value="WD_REPEATS_REGION"/>
    <property type="match status" value="3"/>
</dbReference>
<evidence type="ECO:0008006" key="8">
    <source>
        <dbReference type="Google" id="ProtNLM"/>
    </source>
</evidence>
<reference evidence="6" key="1">
    <citation type="journal article" date="2022" name="bioRxiv">
        <title>Genomics of Preaxostyla Flagellates Illuminates Evolutionary Transitions and the Path Towards Mitochondrial Loss.</title>
        <authorList>
            <person name="Novak L.V.F."/>
            <person name="Treitli S.C."/>
            <person name="Pyrih J."/>
            <person name="Halakuc P."/>
            <person name="Pipaliya S.V."/>
            <person name="Vacek V."/>
            <person name="Brzon O."/>
            <person name="Soukal P."/>
            <person name="Eme L."/>
            <person name="Dacks J.B."/>
            <person name="Karnkowska A."/>
            <person name="Elias M."/>
            <person name="Hampl V."/>
        </authorList>
    </citation>
    <scope>NUCLEOTIDE SEQUENCE</scope>
    <source>
        <strain evidence="6">RCP-MX</strain>
    </source>
</reference>
<dbReference type="InterPro" id="IPR036322">
    <property type="entry name" value="WD40_repeat_dom_sf"/>
</dbReference>
<feature type="repeat" description="WD" evidence="4">
    <location>
        <begin position="111"/>
        <end position="146"/>
    </location>
</feature>
<dbReference type="InterPro" id="IPR037588">
    <property type="entry name" value="MLST8"/>
</dbReference>
<dbReference type="Gene3D" id="2.130.10.10">
    <property type="entry name" value="YVTN repeat-like/Quinoprotein amine dehydrogenase"/>
    <property type="match status" value="1"/>
</dbReference>
<dbReference type="PROSITE" id="PS00678">
    <property type="entry name" value="WD_REPEATS_1"/>
    <property type="match status" value="2"/>
</dbReference>
<sequence length="378" mass="41821">MALIATSGYDHTIRFWEPTNGICYRSFQYMDSHVNRLEITPDKRYIAAAGNPRISFFDLTSSGQHAISNYDGHTNNVVEIGFQREQRWFFSGSEDGLVKVWDFREKQAKRAYKSSDPVTAVVLHPSQMELIAGYQNGAIRIWDLNSADSCVFETTPMPNVAVRSLTVSRDGSMLIAATSKGRCFVYNLSTARSDVPSPSRLELQHSFPAHDTYILKCLLSPNGRLLATCSADHTVKIWNANDFALEKTLMAHTQWVWDCVFTIDSAYLVTASSDRKAMLWELGSARPVKTYTGHHKPVVCVAMNDTSVPPAPGPTPFPQAEQGPRSAMPQQQAQPPPPTSSVAPAPVRPTRHTMTAAPAPYMQQPQPQAQPQAQPQGS</sequence>
<comment type="caution">
    <text evidence="6">The sequence shown here is derived from an EMBL/GenBank/DDBJ whole genome shotgun (WGS) entry which is preliminary data.</text>
</comment>
<dbReference type="InterPro" id="IPR001680">
    <property type="entry name" value="WD40_rpt"/>
</dbReference>
<feature type="compositionally biased region" description="Low complexity" evidence="5">
    <location>
        <begin position="324"/>
        <end position="333"/>
    </location>
</feature>
<accession>A0ABQ8UTC4</accession>
<dbReference type="SUPFAM" id="SSF50978">
    <property type="entry name" value="WD40 repeat-like"/>
    <property type="match status" value="1"/>
</dbReference>
<evidence type="ECO:0000256" key="1">
    <source>
        <dbReference type="ARBA" id="ARBA00009890"/>
    </source>
</evidence>
<dbReference type="PROSITE" id="PS50082">
    <property type="entry name" value="WD_REPEATS_2"/>
    <property type="match status" value="5"/>
</dbReference>
<keyword evidence="3" id="KW-0677">Repeat</keyword>
<evidence type="ECO:0000256" key="3">
    <source>
        <dbReference type="ARBA" id="ARBA00022737"/>
    </source>
</evidence>
<dbReference type="Proteomes" id="UP001141327">
    <property type="component" value="Unassembled WGS sequence"/>
</dbReference>
<evidence type="ECO:0000256" key="4">
    <source>
        <dbReference type="PROSITE-ProRule" id="PRU00221"/>
    </source>
</evidence>
<evidence type="ECO:0000256" key="5">
    <source>
        <dbReference type="SAM" id="MobiDB-lite"/>
    </source>
</evidence>
<comment type="similarity">
    <text evidence="1">Belongs to the WD repeat LST8 family.</text>
</comment>
<dbReference type="PANTHER" id="PTHR19842">
    <property type="entry name" value="G BETA-LIKE PROTEIN GBL"/>
    <property type="match status" value="1"/>
</dbReference>
<evidence type="ECO:0000313" key="6">
    <source>
        <dbReference type="EMBL" id="KAJ4460609.1"/>
    </source>
</evidence>
<protein>
    <recommendedName>
        <fullName evidence="8">Target of rapamycin complex subunit LST8</fullName>
    </recommendedName>
</protein>
<evidence type="ECO:0000256" key="2">
    <source>
        <dbReference type="ARBA" id="ARBA00022574"/>
    </source>
</evidence>
<dbReference type="PANTHER" id="PTHR19842:SF0">
    <property type="entry name" value="TARGET OF RAPAMYCIN COMPLEX SUBUNIT LST8"/>
    <property type="match status" value="1"/>
</dbReference>
<feature type="repeat" description="WD" evidence="4">
    <location>
        <begin position="207"/>
        <end position="248"/>
    </location>
</feature>
<proteinExistence type="inferred from homology"/>
<feature type="region of interest" description="Disordered" evidence="5">
    <location>
        <begin position="304"/>
        <end position="378"/>
    </location>
</feature>
<dbReference type="EMBL" id="JAPMOS010000012">
    <property type="protein sequence ID" value="KAJ4460609.1"/>
    <property type="molecule type" value="Genomic_DNA"/>
</dbReference>
<dbReference type="Pfam" id="PF00400">
    <property type="entry name" value="WD40"/>
    <property type="match status" value="4"/>
</dbReference>
<keyword evidence="7" id="KW-1185">Reference proteome</keyword>
<evidence type="ECO:0000313" key="7">
    <source>
        <dbReference type="Proteomes" id="UP001141327"/>
    </source>
</evidence>
<feature type="repeat" description="WD" evidence="4">
    <location>
        <begin position="1"/>
        <end position="26"/>
    </location>
</feature>
<feature type="repeat" description="WD" evidence="4">
    <location>
        <begin position="249"/>
        <end position="290"/>
    </location>
</feature>